<keyword evidence="3" id="KW-1185">Reference proteome</keyword>
<gene>
    <name evidence="2" type="ORF">CONPUDRAFT_159225</name>
</gene>
<dbReference type="Gene3D" id="3.40.50.150">
    <property type="entry name" value="Vaccinia Virus protein VP39"/>
    <property type="match status" value="1"/>
</dbReference>
<evidence type="ECO:0000259" key="1">
    <source>
        <dbReference type="Pfam" id="PF13649"/>
    </source>
</evidence>
<dbReference type="InterPro" id="IPR029063">
    <property type="entry name" value="SAM-dependent_MTases_sf"/>
</dbReference>
<sequence length="304" mass="33656">MATQVLNASLVAPPAYATNTSEKRVFHGVTGAAYVLPADIEEGERLDSQHEIVKHIFGNRILYAPIAISGDDEVLDNGTGTGAWIFDMAQALPPSVSFYGVDLHTRLVPAQPPSNIHFSATSFLDLPPSWSSKFALVNQRLMVAALKQDEWTTCAREIMRVLRAGGWVQLVEICAHVFTTTGAREEDGTRISDMMGHLFRRKGLVQDCYKDLSGLLRREGFVNVSVEERSVPLGEWSGEDGARSLYNLVGVYRALKNPILAAGGFGMVNSPEEYDEYVDRFVKRCNEREGIVTKWYAICGQKPE</sequence>
<dbReference type="InterPro" id="IPR041698">
    <property type="entry name" value="Methyltransf_25"/>
</dbReference>
<proteinExistence type="predicted"/>
<evidence type="ECO:0000313" key="3">
    <source>
        <dbReference type="Proteomes" id="UP000053558"/>
    </source>
</evidence>
<dbReference type="Pfam" id="PF13649">
    <property type="entry name" value="Methyltransf_25"/>
    <property type="match status" value="1"/>
</dbReference>
<dbReference type="OMA" id="PHDTEES"/>
<dbReference type="KEGG" id="cput:CONPUDRAFT_159225"/>
<dbReference type="SUPFAM" id="SSF53335">
    <property type="entry name" value="S-adenosyl-L-methionine-dependent methyltransferases"/>
    <property type="match status" value="1"/>
</dbReference>
<accession>A0A5M3M8G6</accession>
<feature type="domain" description="Methyltransferase" evidence="1">
    <location>
        <begin position="74"/>
        <end position="166"/>
    </location>
</feature>
<dbReference type="AlphaFoldDB" id="A0A5M3M8G6"/>
<comment type="caution">
    <text evidence="2">The sequence shown here is derived from an EMBL/GenBank/DDBJ whole genome shotgun (WGS) entry which is preliminary data.</text>
</comment>
<protein>
    <recommendedName>
        <fullName evidence="1">Methyltransferase domain-containing protein</fullName>
    </recommendedName>
</protein>
<evidence type="ECO:0000313" key="2">
    <source>
        <dbReference type="EMBL" id="EIW75090.1"/>
    </source>
</evidence>
<dbReference type="EMBL" id="JH711589">
    <property type="protein sequence ID" value="EIW75090.1"/>
    <property type="molecule type" value="Genomic_DNA"/>
</dbReference>
<dbReference type="OrthoDB" id="184880at2759"/>
<dbReference type="Proteomes" id="UP000053558">
    <property type="component" value="Unassembled WGS sequence"/>
</dbReference>
<dbReference type="GeneID" id="19204059"/>
<reference evidence="3" key="1">
    <citation type="journal article" date="2012" name="Science">
        <title>The Paleozoic origin of enzymatic lignin decomposition reconstructed from 31 fungal genomes.</title>
        <authorList>
            <person name="Floudas D."/>
            <person name="Binder M."/>
            <person name="Riley R."/>
            <person name="Barry K."/>
            <person name="Blanchette R.A."/>
            <person name="Henrissat B."/>
            <person name="Martinez A.T."/>
            <person name="Otillar R."/>
            <person name="Spatafora J.W."/>
            <person name="Yadav J.S."/>
            <person name="Aerts A."/>
            <person name="Benoit I."/>
            <person name="Boyd A."/>
            <person name="Carlson A."/>
            <person name="Copeland A."/>
            <person name="Coutinho P.M."/>
            <person name="de Vries R.P."/>
            <person name="Ferreira P."/>
            <person name="Findley K."/>
            <person name="Foster B."/>
            <person name="Gaskell J."/>
            <person name="Glotzer D."/>
            <person name="Gorecki P."/>
            <person name="Heitman J."/>
            <person name="Hesse C."/>
            <person name="Hori C."/>
            <person name="Igarashi K."/>
            <person name="Jurgens J.A."/>
            <person name="Kallen N."/>
            <person name="Kersten P."/>
            <person name="Kohler A."/>
            <person name="Kuees U."/>
            <person name="Kumar T.K.A."/>
            <person name="Kuo A."/>
            <person name="LaButti K."/>
            <person name="Larrondo L.F."/>
            <person name="Lindquist E."/>
            <person name="Ling A."/>
            <person name="Lombard V."/>
            <person name="Lucas S."/>
            <person name="Lundell T."/>
            <person name="Martin R."/>
            <person name="McLaughlin D.J."/>
            <person name="Morgenstern I."/>
            <person name="Morin E."/>
            <person name="Murat C."/>
            <person name="Nagy L.G."/>
            <person name="Nolan M."/>
            <person name="Ohm R.A."/>
            <person name="Patyshakuliyeva A."/>
            <person name="Rokas A."/>
            <person name="Ruiz-Duenas F.J."/>
            <person name="Sabat G."/>
            <person name="Salamov A."/>
            <person name="Samejima M."/>
            <person name="Schmutz J."/>
            <person name="Slot J.C."/>
            <person name="St John F."/>
            <person name="Stenlid J."/>
            <person name="Sun H."/>
            <person name="Sun S."/>
            <person name="Syed K."/>
            <person name="Tsang A."/>
            <person name="Wiebenga A."/>
            <person name="Young D."/>
            <person name="Pisabarro A."/>
            <person name="Eastwood D.C."/>
            <person name="Martin F."/>
            <person name="Cullen D."/>
            <person name="Grigoriev I.V."/>
            <person name="Hibbett D.S."/>
        </authorList>
    </citation>
    <scope>NUCLEOTIDE SEQUENCE [LARGE SCALE GENOMIC DNA]</scope>
    <source>
        <strain evidence="3">RWD-64-598 SS2</strain>
    </source>
</reference>
<dbReference type="RefSeq" id="XP_007774524.1">
    <property type="nucleotide sequence ID" value="XM_007776334.1"/>
</dbReference>
<name>A0A5M3M8G6_CONPW</name>
<organism evidence="2 3">
    <name type="scientific">Coniophora puteana (strain RWD-64-598)</name>
    <name type="common">Brown rot fungus</name>
    <dbReference type="NCBI Taxonomy" id="741705"/>
    <lineage>
        <taxon>Eukaryota</taxon>
        <taxon>Fungi</taxon>
        <taxon>Dikarya</taxon>
        <taxon>Basidiomycota</taxon>
        <taxon>Agaricomycotina</taxon>
        <taxon>Agaricomycetes</taxon>
        <taxon>Agaricomycetidae</taxon>
        <taxon>Boletales</taxon>
        <taxon>Coniophorineae</taxon>
        <taxon>Coniophoraceae</taxon>
        <taxon>Coniophora</taxon>
    </lineage>
</organism>